<evidence type="ECO:0000256" key="7">
    <source>
        <dbReference type="ARBA" id="ARBA00022982"/>
    </source>
</evidence>
<protein>
    <recommendedName>
        <fullName evidence="12">Cytochrome b561 domain-containing protein</fullName>
    </recommendedName>
</protein>
<dbReference type="InterPro" id="IPR006593">
    <property type="entry name" value="Cyt_b561/ferric_Rdtase_TM"/>
</dbReference>
<evidence type="ECO:0000256" key="10">
    <source>
        <dbReference type="ARBA" id="ARBA00023136"/>
    </source>
</evidence>
<evidence type="ECO:0000256" key="5">
    <source>
        <dbReference type="ARBA" id="ARBA00022692"/>
    </source>
</evidence>
<sequence>MAGRDGRFGISAVPVSVLGHLLAIAIATLVLIWVLNFRGVALNSNNKQKIFNVHPMLMVIGFILVGGEAIMAYKTIPSTREAQKPVHAILHLIALVVGALGVYAVFKFHHELNIRHMYTLHSWLGISTISLFALQVMLEIPQYFGINSKAFAESRMLTACF</sequence>
<proteinExistence type="predicted"/>
<keyword evidence="8 11" id="KW-1133">Transmembrane helix</keyword>
<reference evidence="13 14" key="1">
    <citation type="journal article" date="2020" name="IScience">
        <title>Genome Sequencing of the Endangered Kingdonia uniflora (Circaeasteraceae, Ranunculales) Reveals Potential Mechanisms of Evolutionary Specialization.</title>
        <authorList>
            <person name="Sun Y."/>
            <person name="Deng T."/>
            <person name="Zhang A."/>
            <person name="Moore M.J."/>
            <person name="Landis J.B."/>
            <person name="Lin N."/>
            <person name="Zhang H."/>
            <person name="Zhang X."/>
            <person name="Huang J."/>
            <person name="Zhang X."/>
            <person name="Sun H."/>
            <person name="Wang H."/>
        </authorList>
    </citation>
    <scope>NUCLEOTIDE SEQUENCE [LARGE SCALE GENOMIC DNA]</scope>
    <source>
        <strain evidence="13">TB1705</strain>
        <tissue evidence="13">Leaf</tissue>
    </source>
</reference>
<dbReference type="PANTHER" id="PTHR10106">
    <property type="entry name" value="CYTOCHROME B561-RELATED"/>
    <property type="match status" value="1"/>
</dbReference>
<keyword evidence="3" id="KW-0813">Transport</keyword>
<feature type="domain" description="Cytochrome b561" evidence="12">
    <location>
        <begin position="18"/>
        <end position="161"/>
    </location>
</feature>
<dbReference type="PANTHER" id="PTHR10106:SF43">
    <property type="entry name" value="CYTOCHROME B561 FAMILY PROTEIN, EXPRESSED"/>
    <property type="match status" value="1"/>
</dbReference>
<feature type="transmembrane region" description="Helical" evidence="11">
    <location>
        <begin position="56"/>
        <end position="76"/>
    </location>
</feature>
<dbReference type="Pfam" id="PF03188">
    <property type="entry name" value="Cytochrom_B561"/>
    <property type="match status" value="1"/>
</dbReference>
<dbReference type="OrthoDB" id="907479at2759"/>
<dbReference type="GO" id="GO:0016020">
    <property type="term" value="C:membrane"/>
    <property type="evidence" value="ECO:0007669"/>
    <property type="project" value="UniProtKB-SubCell"/>
</dbReference>
<evidence type="ECO:0000256" key="6">
    <source>
        <dbReference type="ARBA" id="ARBA00022723"/>
    </source>
</evidence>
<dbReference type="Proteomes" id="UP000541444">
    <property type="component" value="Unassembled WGS sequence"/>
</dbReference>
<evidence type="ECO:0000259" key="12">
    <source>
        <dbReference type="PROSITE" id="PS50939"/>
    </source>
</evidence>
<gene>
    <name evidence="13" type="ORF">GIB67_006066</name>
</gene>
<keyword evidence="4" id="KW-0349">Heme</keyword>
<evidence type="ECO:0000256" key="4">
    <source>
        <dbReference type="ARBA" id="ARBA00022617"/>
    </source>
</evidence>
<evidence type="ECO:0000256" key="1">
    <source>
        <dbReference type="ARBA" id="ARBA00001970"/>
    </source>
</evidence>
<keyword evidence="6" id="KW-0479">Metal-binding</keyword>
<evidence type="ECO:0000256" key="2">
    <source>
        <dbReference type="ARBA" id="ARBA00004141"/>
    </source>
</evidence>
<comment type="caution">
    <text evidence="13">The sequence shown here is derived from an EMBL/GenBank/DDBJ whole genome shotgun (WGS) entry which is preliminary data.</text>
</comment>
<comment type="cofactor">
    <cofactor evidence="1">
        <name>heme b</name>
        <dbReference type="ChEBI" id="CHEBI:60344"/>
    </cofactor>
</comment>
<dbReference type="GO" id="GO:0016491">
    <property type="term" value="F:oxidoreductase activity"/>
    <property type="evidence" value="ECO:0007669"/>
    <property type="project" value="InterPro"/>
</dbReference>
<keyword evidence="14" id="KW-1185">Reference proteome</keyword>
<dbReference type="GO" id="GO:0046872">
    <property type="term" value="F:metal ion binding"/>
    <property type="evidence" value="ECO:0007669"/>
    <property type="project" value="UniProtKB-KW"/>
</dbReference>
<keyword evidence="5 11" id="KW-0812">Transmembrane</keyword>
<dbReference type="Gene3D" id="1.20.120.1770">
    <property type="match status" value="1"/>
</dbReference>
<comment type="subcellular location">
    <subcellularLocation>
        <location evidence="2">Membrane</location>
        <topology evidence="2">Multi-pass membrane protein</topology>
    </subcellularLocation>
</comment>
<evidence type="ECO:0000256" key="11">
    <source>
        <dbReference type="SAM" id="Phobius"/>
    </source>
</evidence>
<feature type="transmembrane region" description="Helical" evidence="11">
    <location>
        <begin position="118"/>
        <end position="138"/>
    </location>
</feature>
<evidence type="ECO:0000256" key="8">
    <source>
        <dbReference type="ARBA" id="ARBA00022989"/>
    </source>
</evidence>
<evidence type="ECO:0000313" key="13">
    <source>
        <dbReference type="EMBL" id="KAF6144574.1"/>
    </source>
</evidence>
<evidence type="ECO:0000313" key="14">
    <source>
        <dbReference type="Proteomes" id="UP000541444"/>
    </source>
</evidence>
<dbReference type="AlphaFoldDB" id="A0A7J7LQ04"/>
<dbReference type="InterPro" id="IPR043205">
    <property type="entry name" value="CYB561/CYBRD1-like"/>
</dbReference>
<name>A0A7J7LQ04_9MAGN</name>
<feature type="transmembrane region" description="Helical" evidence="11">
    <location>
        <begin position="12"/>
        <end position="35"/>
    </location>
</feature>
<keyword evidence="9" id="KW-0408">Iron</keyword>
<dbReference type="EMBL" id="JACGCM010002114">
    <property type="protein sequence ID" value="KAF6144574.1"/>
    <property type="molecule type" value="Genomic_DNA"/>
</dbReference>
<evidence type="ECO:0000256" key="9">
    <source>
        <dbReference type="ARBA" id="ARBA00023004"/>
    </source>
</evidence>
<feature type="transmembrane region" description="Helical" evidence="11">
    <location>
        <begin position="88"/>
        <end position="106"/>
    </location>
</feature>
<accession>A0A7J7LQ04</accession>
<keyword evidence="10 11" id="KW-0472">Membrane</keyword>
<keyword evidence="7" id="KW-0249">Electron transport</keyword>
<evidence type="ECO:0000256" key="3">
    <source>
        <dbReference type="ARBA" id="ARBA00022448"/>
    </source>
</evidence>
<dbReference type="PROSITE" id="PS50939">
    <property type="entry name" value="CYTOCHROME_B561"/>
    <property type="match status" value="1"/>
</dbReference>
<organism evidence="13 14">
    <name type="scientific">Kingdonia uniflora</name>
    <dbReference type="NCBI Taxonomy" id="39325"/>
    <lineage>
        <taxon>Eukaryota</taxon>
        <taxon>Viridiplantae</taxon>
        <taxon>Streptophyta</taxon>
        <taxon>Embryophyta</taxon>
        <taxon>Tracheophyta</taxon>
        <taxon>Spermatophyta</taxon>
        <taxon>Magnoliopsida</taxon>
        <taxon>Ranunculales</taxon>
        <taxon>Circaeasteraceae</taxon>
        <taxon>Kingdonia</taxon>
    </lineage>
</organism>
<dbReference type="SMART" id="SM00665">
    <property type="entry name" value="B561"/>
    <property type="match status" value="1"/>
</dbReference>